<gene>
    <name evidence="11" type="primary">LOC108556525</name>
</gene>
<dbReference type="Pfam" id="PF13193">
    <property type="entry name" value="AMP-binding_C"/>
    <property type="match status" value="1"/>
</dbReference>
<keyword evidence="3" id="KW-0547">Nucleotide-binding</keyword>
<dbReference type="InterPro" id="IPR020845">
    <property type="entry name" value="AMP-binding_CS"/>
</dbReference>
<evidence type="ECO:0000256" key="1">
    <source>
        <dbReference type="ARBA" id="ARBA00006432"/>
    </source>
</evidence>
<feature type="domain" description="AMP-dependent synthetase/ligase" evidence="8">
    <location>
        <begin position="67"/>
        <end position="373"/>
    </location>
</feature>
<dbReference type="InterPro" id="IPR000873">
    <property type="entry name" value="AMP-dep_synth/lig_dom"/>
</dbReference>
<dbReference type="Gene3D" id="3.30.300.30">
    <property type="match status" value="1"/>
</dbReference>
<reference evidence="11" key="1">
    <citation type="submission" date="2025-08" db="UniProtKB">
        <authorList>
            <consortium name="RefSeq"/>
        </authorList>
    </citation>
    <scope>IDENTIFICATION</scope>
    <source>
        <tissue evidence="11">Whole Larva</tissue>
    </source>
</reference>
<comment type="similarity">
    <text evidence="1">Belongs to the ATP-dependent AMP-binding enzyme family.</text>
</comment>
<dbReference type="InterPro" id="IPR042099">
    <property type="entry name" value="ANL_N_sf"/>
</dbReference>
<dbReference type="Gene3D" id="3.40.50.12780">
    <property type="entry name" value="N-terminal domain of ligase-like"/>
    <property type="match status" value="1"/>
</dbReference>
<evidence type="ECO:0000256" key="6">
    <source>
        <dbReference type="ARBA" id="ARBA00041297"/>
    </source>
</evidence>
<evidence type="ECO:0000256" key="2">
    <source>
        <dbReference type="ARBA" id="ARBA00022598"/>
    </source>
</evidence>
<dbReference type="PANTHER" id="PTHR43107">
    <property type="entry name" value="LONG-CHAIN FATTY ACID TRANSPORT PROTEIN"/>
    <property type="match status" value="1"/>
</dbReference>
<dbReference type="PANTHER" id="PTHR43107:SF15">
    <property type="entry name" value="FATTY ACID TRANSPORT PROTEIN 3, ISOFORM A"/>
    <property type="match status" value="1"/>
</dbReference>
<dbReference type="RefSeq" id="XP_017768165.1">
    <property type="nucleotide sequence ID" value="XM_017912676.1"/>
</dbReference>
<dbReference type="PROSITE" id="PS00455">
    <property type="entry name" value="AMP_BINDING"/>
    <property type="match status" value="1"/>
</dbReference>
<keyword evidence="2" id="KW-0436">Ligase</keyword>
<proteinExistence type="inferred from homology"/>
<keyword evidence="10" id="KW-1185">Reference proteome</keyword>
<evidence type="ECO:0000259" key="8">
    <source>
        <dbReference type="Pfam" id="PF00501"/>
    </source>
</evidence>
<feature type="domain" description="AMP-binding enzyme C-terminal" evidence="9">
    <location>
        <begin position="498"/>
        <end position="573"/>
    </location>
</feature>
<dbReference type="SUPFAM" id="SSF56801">
    <property type="entry name" value="Acetyl-CoA synthetase-like"/>
    <property type="match status" value="1"/>
</dbReference>
<evidence type="ECO:0000256" key="4">
    <source>
        <dbReference type="ARBA" id="ARBA00022840"/>
    </source>
</evidence>
<comment type="catalytic activity">
    <reaction evidence="5">
        <text>a very long-chain fatty acid + ATP + CoA = a very long-chain fatty acyl-CoA + AMP + diphosphate</text>
        <dbReference type="Rhea" id="RHEA:54536"/>
        <dbReference type="ChEBI" id="CHEBI:30616"/>
        <dbReference type="ChEBI" id="CHEBI:33019"/>
        <dbReference type="ChEBI" id="CHEBI:57287"/>
        <dbReference type="ChEBI" id="CHEBI:58950"/>
        <dbReference type="ChEBI" id="CHEBI:138261"/>
        <dbReference type="ChEBI" id="CHEBI:456215"/>
    </reaction>
    <physiologicalReaction direction="left-to-right" evidence="5">
        <dbReference type="Rhea" id="RHEA:54537"/>
    </physiologicalReaction>
</comment>
<organism evidence="10 11">
    <name type="scientific">Nicrophorus vespilloides</name>
    <name type="common">Boreal carrion beetle</name>
    <dbReference type="NCBI Taxonomy" id="110193"/>
    <lineage>
        <taxon>Eukaryota</taxon>
        <taxon>Metazoa</taxon>
        <taxon>Ecdysozoa</taxon>
        <taxon>Arthropoda</taxon>
        <taxon>Hexapoda</taxon>
        <taxon>Insecta</taxon>
        <taxon>Pterygota</taxon>
        <taxon>Neoptera</taxon>
        <taxon>Endopterygota</taxon>
        <taxon>Coleoptera</taxon>
        <taxon>Polyphaga</taxon>
        <taxon>Staphyliniformia</taxon>
        <taxon>Silphidae</taxon>
        <taxon>Nicrophorinae</taxon>
        <taxon>Nicrophorus</taxon>
    </lineage>
</organism>
<evidence type="ECO:0000256" key="5">
    <source>
        <dbReference type="ARBA" id="ARBA00036527"/>
    </source>
</evidence>
<comment type="catalytic activity">
    <reaction evidence="7">
        <text>tetracosanoate + ATP + CoA = tetracosanoyl-CoA + AMP + diphosphate</text>
        <dbReference type="Rhea" id="RHEA:33639"/>
        <dbReference type="ChEBI" id="CHEBI:30616"/>
        <dbReference type="ChEBI" id="CHEBI:31014"/>
        <dbReference type="ChEBI" id="CHEBI:33019"/>
        <dbReference type="ChEBI" id="CHEBI:57287"/>
        <dbReference type="ChEBI" id="CHEBI:65052"/>
        <dbReference type="ChEBI" id="CHEBI:456215"/>
    </reaction>
    <physiologicalReaction direction="left-to-right" evidence="7">
        <dbReference type="Rhea" id="RHEA:33640"/>
    </physiologicalReaction>
</comment>
<evidence type="ECO:0000256" key="3">
    <source>
        <dbReference type="ARBA" id="ARBA00022741"/>
    </source>
</evidence>
<accession>A0ABM1M0R5</accession>
<evidence type="ECO:0000259" key="9">
    <source>
        <dbReference type="Pfam" id="PF13193"/>
    </source>
</evidence>
<dbReference type="NCBIfam" id="NF006134">
    <property type="entry name" value="PRK08279.1"/>
    <property type="match status" value="1"/>
</dbReference>
<dbReference type="GeneID" id="108556525"/>
<dbReference type="Proteomes" id="UP000695000">
    <property type="component" value="Unplaced"/>
</dbReference>
<dbReference type="Pfam" id="PF00501">
    <property type="entry name" value="AMP-binding"/>
    <property type="match status" value="1"/>
</dbReference>
<keyword evidence="4" id="KW-0067">ATP-binding</keyword>
<name>A0ABM1M0R5_NICVS</name>
<evidence type="ECO:0000313" key="10">
    <source>
        <dbReference type="Proteomes" id="UP000695000"/>
    </source>
</evidence>
<dbReference type="InterPro" id="IPR025110">
    <property type="entry name" value="AMP-bd_C"/>
</dbReference>
<protein>
    <recommendedName>
        <fullName evidence="6">Long-chain-fatty-acid--CoA ligase</fullName>
    </recommendedName>
</protein>
<dbReference type="InterPro" id="IPR045851">
    <property type="entry name" value="AMP-bd_C_sf"/>
</dbReference>
<sequence length="621" mass="69550">MLIFITCLVAALVVLLTTKKRYRWIYILYKTLPRDFKALFRFTLFNIRIWKWENNNMTAAKVFASLVKKHPNKIAFHFEDDTLSFKELDEYSNRVANYFLKCGLKPGQTVALLLENCPEYVGIWFGLSKIGVVTALINTNQTLDPLVHSIKASESVALIYGSNRSAVVSDVLPKLESLKLFQFVEEQKTSAPGTDLKEELKKSSTDYLKIMDKFGPKDKLLYIFTSGTTGLPKAAVITNIRFMMMSAALNFMTQLKEDDILYDALPLYHSAGGMVGVGQCLLSGVTVVIRKKFSASNFWKDCAKYNCTAAQYIGELCRYLLATPETEPIKHNVRIMMGNGLKGQIWNKFVKRFGVKKIYEFYGATEGNSNLINIDSTVGAVGFVPRYAGAIYPVTLIKCDMITGEPIRNKYGRCTVCKIGEPGVFIGKINPKKAVNQFSGYADKTATKKKVLENVFKTGDLYFNSGDILVQDELGYFYFKDRTGDTFRWKGENVATSEVEAVISNVVDLSDATVYGVEIPGTDGKAGMAAIVDSNKTLDINVLARGLKASLPMYSLPIFLRVMQSVPLTGTFKLKKFELQKDGFNINVIEDDVYFYDAKQGSYVPLTKDIYENLISGKVRV</sequence>
<evidence type="ECO:0000256" key="7">
    <source>
        <dbReference type="ARBA" id="ARBA00048666"/>
    </source>
</evidence>
<evidence type="ECO:0000313" key="11">
    <source>
        <dbReference type="RefSeq" id="XP_017768165.1"/>
    </source>
</evidence>